<gene>
    <name evidence="2" type="ordered locus">Mchl_0081</name>
</gene>
<evidence type="ECO:0000313" key="3">
    <source>
        <dbReference type="Proteomes" id="UP000002385"/>
    </source>
</evidence>
<organism evidence="2 3">
    <name type="scientific">Methylorubrum extorquens (strain CM4 / NCIMB 13688)</name>
    <name type="common">Methylobacterium extorquens</name>
    <dbReference type="NCBI Taxonomy" id="440085"/>
    <lineage>
        <taxon>Bacteria</taxon>
        <taxon>Pseudomonadati</taxon>
        <taxon>Pseudomonadota</taxon>
        <taxon>Alphaproteobacteria</taxon>
        <taxon>Hyphomicrobiales</taxon>
        <taxon>Methylobacteriaceae</taxon>
        <taxon>Methylorubrum</taxon>
    </lineage>
</organism>
<sequence>MKRRSARPFTVEVKQTRTSRVSLADATARSRKGPDLWRGLPLNAGDKPAEVRPTPVEPKPVARAAPVQAEAPVRRVLPSLVPTFAMPVEPEATEERTASVDERLPRVRRPKQLTKRRLAPAAQVSLMHKAAAKPAPQPRIVPVVTSPALADVPPVTAQPAPAKGRAGRRNQQPKTLRLGERWKRRLPRILW</sequence>
<accession>B7L1E3</accession>
<feature type="region of interest" description="Disordered" evidence="1">
    <location>
        <begin position="88"/>
        <end position="112"/>
    </location>
</feature>
<name>B7L1E3_METC4</name>
<protein>
    <submittedName>
        <fullName evidence="2">Uncharacterized protein</fullName>
    </submittedName>
</protein>
<proteinExistence type="predicted"/>
<dbReference type="Proteomes" id="UP000002385">
    <property type="component" value="Chromosome"/>
</dbReference>
<feature type="region of interest" description="Disordered" evidence="1">
    <location>
        <begin position="22"/>
        <end position="67"/>
    </location>
</feature>
<dbReference type="EMBL" id="CP001298">
    <property type="protein sequence ID" value="ACK81037.1"/>
    <property type="molecule type" value="Genomic_DNA"/>
</dbReference>
<feature type="compositionally biased region" description="Basic and acidic residues" evidence="1">
    <location>
        <begin position="93"/>
        <end position="105"/>
    </location>
</feature>
<evidence type="ECO:0000313" key="2">
    <source>
        <dbReference type="EMBL" id="ACK81037.1"/>
    </source>
</evidence>
<dbReference type="HOGENOM" id="CLU_1413719_0_0_5"/>
<dbReference type="KEGG" id="mch:Mchl_0081"/>
<reference evidence="3" key="1">
    <citation type="submission" date="2008-12" db="EMBL/GenBank/DDBJ databases">
        <title>Complete sequence of chromosome of Methylobacterium chloromethanicum CM4.</title>
        <authorList>
            <consortium name="US DOE Joint Genome Institute"/>
            <person name="Lucas S."/>
            <person name="Copeland A."/>
            <person name="Lapidus A."/>
            <person name="Glavina del Rio T."/>
            <person name="Dalin E."/>
            <person name="Tice H."/>
            <person name="Bruce D."/>
            <person name="Goodwin L."/>
            <person name="Pitluck S."/>
            <person name="Chertkov O."/>
            <person name="Brettin T."/>
            <person name="Detter J.C."/>
            <person name="Han C."/>
            <person name="Larimer F."/>
            <person name="Land M."/>
            <person name="Hauser L."/>
            <person name="Kyrpides N."/>
            <person name="Mikhailova N."/>
            <person name="Marx C."/>
            <person name="Richardson P."/>
        </authorList>
    </citation>
    <scope>NUCLEOTIDE SEQUENCE [LARGE SCALE GENOMIC DNA]</scope>
    <source>
        <strain evidence="3">CM4 / NCIMB 13688</strain>
    </source>
</reference>
<feature type="region of interest" description="Disordered" evidence="1">
    <location>
        <begin position="151"/>
        <end position="179"/>
    </location>
</feature>
<reference evidence="2 3" key="2">
    <citation type="journal article" date="2012" name="J. Bacteriol.">
        <title>Complete genome sequences of six strains of the genus Methylobacterium.</title>
        <authorList>
            <person name="Marx C.J."/>
            <person name="Bringel F."/>
            <person name="Chistoserdova L."/>
            <person name="Moulin L."/>
            <person name="Farhan Ul Haque M."/>
            <person name="Fleischman D.E."/>
            <person name="Gruffaz C."/>
            <person name="Jourand P."/>
            <person name="Knief C."/>
            <person name="Lee M.C."/>
            <person name="Muller E.E."/>
            <person name="Nadalig T."/>
            <person name="Peyraud R."/>
            <person name="Roselli S."/>
            <person name="Russ L."/>
            <person name="Goodwin L.A."/>
            <person name="Ivanova N."/>
            <person name="Kyrpides N."/>
            <person name="Lajus A."/>
            <person name="Land M.L."/>
            <person name="Medigue C."/>
            <person name="Mikhailova N."/>
            <person name="Nolan M."/>
            <person name="Woyke T."/>
            <person name="Stolyar S."/>
            <person name="Vorholt J.A."/>
            <person name="Vuilleumier S."/>
        </authorList>
    </citation>
    <scope>NUCLEOTIDE SEQUENCE [LARGE SCALE GENOMIC DNA]</scope>
    <source>
        <strain evidence="3">CM4 / NCIMB 13688</strain>
    </source>
</reference>
<dbReference type="AlphaFoldDB" id="B7L1E3"/>
<evidence type="ECO:0000256" key="1">
    <source>
        <dbReference type="SAM" id="MobiDB-lite"/>
    </source>
</evidence>